<comment type="caution">
    <text evidence="2">The sequence shown here is derived from an EMBL/GenBank/DDBJ whole genome shotgun (WGS) entry which is preliminary data.</text>
</comment>
<sequence length="434" mass="48764">MGRLLLFLLLLVTAGSRAQVSSSFNELRNMQKADLRRNIGSDSSLFINAYGKNGINYLLPLYKAVYYEQILRKDTLGYYMDLSAALALVGDMRSINETRKLSQEKLSSGELQETRKLVDSLKAIVYDDARRYILSKTRNNRVVMINETADNPLHRVFTTSLLEEMYNQGFRYFATDLLNSNTRRSITKVDANAGYGIIEPNAGELVRKALELGFTLVAYEDTVRSHNVKQREYAQAETLAALVKKDPAAKILVHAGYSHVQEAALSDAFIPMAAYFRIIAGIDPLTINQANMSEGGTNSFEAEVYRQFIRKHPVNVPTVALLDNAPVDITGMILNDIYVIHPPVKFVNERPGWMALTGKKEIQVAAAYKSSFLVQAYFLKEYSDKTLSAAVPADQTYTSASNGLYYLYLRKGTYRIVFRDKNYALLGSKDIEVN</sequence>
<reference evidence="2 3" key="1">
    <citation type="submission" date="2020-01" db="EMBL/GenBank/DDBJ databases">
        <title>Genome analysis.</title>
        <authorList>
            <person name="Wu S."/>
            <person name="Wang G."/>
        </authorList>
    </citation>
    <scope>NUCLEOTIDE SEQUENCE [LARGE SCALE GENOMIC DNA]</scope>
    <source>
        <strain evidence="2 3">SYL130</strain>
    </source>
</reference>
<dbReference type="RefSeq" id="WP_161818550.1">
    <property type="nucleotide sequence ID" value="NZ_JAACJS010000012.1"/>
</dbReference>
<evidence type="ECO:0000256" key="1">
    <source>
        <dbReference type="SAM" id="SignalP"/>
    </source>
</evidence>
<dbReference type="Proteomes" id="UP000753802">
    <property type="component" value="Unassembled WGS sequence"/>
</dbReference>
<proteinExistence type="predicted"/>
<accession>A0ABW9ZTC7</accession>
<gene>
    <name evidence="2" type="ORF">GWC95_09940</name>
</gene>
<name>A0ABW9ZTC7_9BACT</name>
<protein>
    <recommendedName>
        <fullName evidence="4">Erythromycin esterase homolog</fullName>
    </recommendedName>
</protein>
<keyword evidence="3" id="KW-1185">Reference proteome</keyword>
<dbReference type="EMBL" id="JAACJS010000012">
    <property type="protein sequence ID" value="NCI50244.1"/>
    <property type="molecule type" value="Genomic_DNA"/>
</dbReference>
<organism evidence="2 3">
    <name type="scientific">Sediminibacterium roseum</name>
    <dbReference type="NCBI Taxonomy" id="1978412"/>
    <lineage>
        <taxon>Bacteria</taxon>
        <taxon>Pseudomonadati</taxon>
        <taxon>Bacteroidota</taxon>
        <taxon>Chitinophagia</taxon>
        <taxon>Chitinophagales</taxon>
        <taxon>Chitinophagaceae</taxon>
        <taxon>Sediminibacterium</taxon>
    </lineage>
</organism>
<keyword evidence="1" id="KW-0732">Signal</keyword>
<feature type="chain" id="PRO_5046206631" description="Erythromycin esterase homolog" evidence="1">
    <location>
        <begin position="19"/>
        <end position="434"/>
    </location>
</feature>
<evidence type="ECO:0000313" key="2">
    <source>
        <dbReference type="EMBL" id="NCI50244.1"/>
    </source>
</evidence>
<evidence type="ECO:0008006" key="4">
    <source>
        <dbReference type="Google" id="ProtNLM"/>
    </source>
</evidence>
<feature type="signal peptide" evidence="1">
    <location>
        <begin position="1"/>
        <end position="18"/>
    </location>
</feature>
<evidence type="ECO:0000313" key="3">
    <source>
        <dbReference type="Proteomes" id="UP000753802"/>
    </source>
</evidence>